<dbReference type="SUPFAM" id="SSF50978">
    <property type="entry name" value="WD40 repeat-like"/>
    <property type="match status" value="1"/>
</dbReference>
<evidence type="ECO:0000256" key="3">
    <source>
        <dbReference type="PROSITE-ProRule" id="PRU00221"/>
    </source>
</evidence>
<evidence type="ECO:0000313" key="6">
    <source>
        <dbReference type="EMBL" id="KAI5428738.1"/>
    </source>
</evidence>
<dbReference type="EMBL" id="JAMSHJ010000003">
    <property type="protein sequence ID" value="KAI5428738.1"/>
    <property type="molecule type" value="Genomic_DNA"/>
</dbReference>
<gene>
    <name evidence="6" type="ORF">KIW84_033654</name>
</gene>
<feature type="compositionally biased region" description="Basic and acidic residues" evidence="4">
    <location>
        <begin position="7"/>
        <end position="26"/>
    </location>
</feature>
<proteinExistence type="predicted"/>
<organism evidence="6 7">
    <name type="scientific">Pisum sativum</name>
    <name type="common">Garden pea</name>
    <name type="synonym">Lathyrus oleraceus</name>
    <dbReference type="NCBI Taxonomy" id="3888"/>
    <lineage>
        <taxon>Eukaryota</taxon>
        <taxon>Viridiplantae</taxon>
        <taxon>Streptophyta</taxon>
        <taxon>Embryophyta</taxon>
        <taxon>Tracheophyta</taxon>
        <taxon>Spermatophyta</taxon>
        <taxon>Magnoliopsida</taxon>
        <taxon>eudicotyledons</taxon>
        <taxon>Gunneridae</taxon>
        <taxon>Pentapetalae</taxon>
        <taxon>rosids</taxon>
        <taxon>fabids</taxon>
        <taxon>Fabales</taxon>
        <taxon>Fabaceae</taxon>
        <taxon>Papilionoideae</taxon>
        <taxon>50 kb inversion clade</taxon>
        <taxon>NPAAA clade</taxon>
        <taxon>Hologalegina</taxon>
        <taxon>IRL clade</taxon>
        <taxon>Fabeae</taxon>
        <taxon>Lathyrus</taxon>
    </lineage>
</organism>
<dbReference type="Gramene" id="Psat03G0365400-T1">
    <property type="protein sequence ID" value="KAI5428738.1"/>
    <property type="gene ID" value="KIW84_033654"/>
</dbReference>
<dbReference type="PROSITE" id="PS50294">
    <property type="entry name" value="WD_REPEATS_REGION"/>
    <property type="match status" value="3"/>
</dbReference>
<feature type="region of interest" description="Disordered" evidence="4">
    <location>
        <begin position="1"/>
        <end position="35"/>
    </location>
</feature>
<dbReference type="PROSITE" id="PS50082">
    <property type="entry name" value="WD_REPEATS_2"/>
    <property type="match status" value="3"/>
</dbReference>
<dbReference type="PANTHER" id="PTHR19853:SF0">
    <property type="entry name" value="WD REPEAT-CONTAINING PROTEIN 3"/>
    <property type="match status" value="1"/>
</dbReference>
<comment type="caution">
    <text evidence="6">The sequence shown here is derived from an EMBL/GenBank/DDBJ whole genome shotgun (WGS) entry which is preliminary data.</text>
</comment>
<dbReference type="Proteomes" id="UP001058974">
    <property type="component" value="Chromosome 3"/>
</dbReference>
<dbReference type="AlphaFoldDB" id="A0A9D5B069"/>
<keyword evidence="1 3" id="KW-0853">WD repeat</keyword>
<dbReference type="Gene3D" id="3.40.50.12780">
    <property type="entry name" value="N-terminal domain of ligase-like"/>
    <property type="match status" value="1"/>
</dbReference>
<feature type="repeat" description="WD" evidence="3">
    <location>
        <begin position="399"/>
        <end position="431"/>
    </location>
</feature>
<dbReference type="InterPro" id="IPR015943">
    <property type="entry name" value="WD40/YVTN_repeat-like_dom_sf"/>
</dbReference>
<dbReference type="InterPro" id="IPR036322">
    <property type="entry name" value="WD40_repeat_dom_sf"/>
</dbReference>
<dbReference type="InterPro" id="IPR019775">
    <property type="entry name" value="WD40_repeat_CS"/>
</dbReference>
<dbReference type="InterPro" id="IPR042099">
    <property type="entry name" value="ANL_N_sf"/>
</dbReference>
<feature type="repeat" description="WD" evidence="3">
    <location>
        <begin position="283"/>
        <end position="324"/>
    </location>
</feature>
<dbReference type="SMART" id="SM00320">
    <property type="entry name" value="WD40"/>
    <property type="match status" value="5"/>
</dbReference>
<keyword evidence="2" id="KW-0677">Repeat</keyword>
<dbReference type="GO" id="GO:0032040">
    <property type="term" value="C:small-subunit processome"/>
    <property type="evidence" value="ECO:0007669"/>
    <property type="project" value="TreeGrafter"/>
</dbReference>
<dbReference type="PROSITE" id="PS00678">
    <property type="entry name" value="WD_REPEATS_1"/>
    <property type="match status" value="1"/>
</dbReference>
<dbReference type="InterPro" id="IPR000873">
    <property type="entry name" value="AMP-dep_synth/lig_dom"/>
</dbReference>
<dbReference type="Gene3D" id="2.130.10.10">
    <property type="entry name" value="YVTN repeat-like/Quinoprotein amine dehydrogenase"/>
    <property type="match status" value="2"/>
</dbReference>
<evidence type="ECO:0000256" key="2">
    <source>
        <dbReference type="ARBA" id="ARBA00022737"/>
    </source>
</evidence>
<dbReference type="GO" id="GO:0030490">
    <property type="term" value="P:maturation of SSU-rRNA"/>
    <property type="evidence" value="ECO:0007669"/>
    <property type="project" value="TreeGrafter"/>
</dbReference>
<accession>A0A9D5B069</accession>
<dbReference type="Pfam" id="PF00400">
    <property type="entry name" value="WD40"/>
    <property type="match status" value="3"/>
</dbReference>
<dbReference type="PRINTS" id="PR00320">
    <property type="entry name" value="GPROTEINBRPT"/>
</dbReference>
<name>A0A9D5B069_PEA</name>
<dbReference type="InterPro" id="IPR051570">
    <property type="entry name" value="TBC1_cilium_biogenesis"/>
</dbReference>
<dbReference type="PANTHER" id="PTHR19853">
    <property type="entry name" value="WD REPEAT CONTAINING PROTEIN 3 WDR3"/>
    <property type="match status" value="1"/>
</dbReference>
<sequence>MEYVEGNQHEASIDDSKQIKIQKGEPDGGVSCSMLPRRGPVTRDNLHPFRNFLSKPATQPSVVVSSRATTTSTNLTSAPMMNLTTRLHLHNGLGVAADPLRKTERGNLGGARIGIVAKPSGKFVVGILATWFSGGVVVPLTLNYPEAELLYVMNNSDVSTILSTEDHSELMQNIAKPTSSQCNNTSDDLKRVVKKPSTYTYTSGRLQKRSTDGSIRIWDSDKGTCETTLNGHKGAVTAFRYNKAGSLLASGSKDNDVILWDVVGETGLFRLHGHHDQHCMQIIGGHHSEIWTLDVDPAERYLVTGSADKELRFYTIKQDSVDRESINDGGDSFVSNKWEVLTYFVKIGNPSTGSCLRTIDSGYGLCSLILPSNKYGLVGTKDGRLEIIDIGSGTHVEVIEAHGGSMRTIVALPDRLVFVTGSADHEVKFWDYQIKQKPVQATKQLTVSNVKTIRMNNDVLVVAISPDAKYIVVALLDSTACFSMLQFPTNA</sequence>
<protein>
    <recommendedName>
        <fullName evidence="5">AMP-dependent synthetase/ligase domain-containing protein</fullName>
    </recommendedName>
</protein>
<dbReference type="InterPro" id="IPR001680">
    <property type="entry name" value="WD40_rpt"/>
</dbReference>
<evidence type="ECO:0000259" key="5">
    <source>
        <dbReference type="Pfam" id="PF00501"/>
    </source>
</evidence>
<evidence type="ECO:0000256" key="1">
    <source>
        <dbReference type="ARBA" id="ARBA00022574"/>
    </source>
</evidence>
<dbReference type="Pfam" id="PF00501">
    <property type="entry name" value="AMP-binding"/>
    <property type="match status" value="1"/>
</dbReference>
<dbReference type="SUPFAM" id="SSF56801">
    <property type="entry name" value="Acetyl-CoA synthetase-like"/>
    <property type="match status" value="1"/>
</dbReference>
<evidence type="ECO:0000256" key="4">
    <source>
        <dbReference type="SAM" id="MobiDB-lite"/>
    </source>
</evidence>
<feature type="domain" description="AMP-dependent synthetase/ligase" evidence="5">
    <location>
        <begin position="106"/>
        <end position="187"/>
    </location>
</feature>
<feature type="repeat" description="WD" evidence="3">
    <location>
        <begin position="229"/>
        <end position="262"/>
    </location>
</feature>
<dbReference type="GO" id="GO:0030515">
    <property type="term" value="F:snoRNA binding"/>
    <property type="evidence" value="ECO:0007669"/>
    <property type="project" value="TreeGrafter"/>
</dbReference>
<dbReference type="InterPro" id="IPR020472">
    <property type="entry name" value="WD40_PAC1"/>
</dbReference>
<evidence type="ECO:0000313" key="7">
    <source>
        <dbReference type="Proteomes" id="UP001058974"/>
    </source>
</evidence>
<reference evidence="6 7" key="1">
    <citation type="journal article" date="2022" name="Nat. Genet.">
        <title>Improved pea reference genome and pan-genome highlight genomic features and evolutionary characteristics.</title>
        <authorList>
            <person name="Yang T."/>
            <person name="Liu R."/>
            <person name="Luo Y."/>
            <person name="Hu S."/>
            <person name="Wang D."/>
            <person name="Wang C."/>
            <person name="Pandey M.K."/>
            <person name="Ge S."/>
            <person name="Xu Q."/>
            <person name="Li N."/>
            <person name="Li G."/>
            <person name="Huang Y."/>
            <person name="Saxena R.K."/>
            <person name="Ji Y."/>
            <person name="Li M."/>
            <person name="Yan X."/>
            <person name="He Y."/>
            <person name="Liu Y."/>
            <person name="Wang X."/>
            <person name="Xiang C."/>
            <person name="Varshney R.K."/>
            <person name="Ding H."/>
            <person name="Gao S."/>
            <person name="Zong X."/>
        </authorList>
    </citation>
    <scope>NUCLEOTIDE SEQUENCE [LARGE SCALE GENOMIC DNA]</scope>
    <source>
        <strain evidence="6 7">cv. Zhongwan 6</strain>
    </source>
</reference>
<keyword evidence="7" id="KW-1185">Reference proteome</keyword>
<dbReference type="GO" id="GO:0034388">
    <property type="term" value="C:Pwp2p-containing subcomplex of 90S preribosome"/>
    <property type="evidence" value="ECO:0007669"/>
    <property type="project" value="TreeGrafter"/>
</dbReference>